<accession>A0A369C359</accession>
<dbReference type="InterPro" id="IPR014914">
    <property type="entry name" value="RES_dom"/>
</dbReference>
<protein>
    <submittedName>
        <fullName evidence="2">RES domain-containing protein</fullName>
    </submittedName>
</protein>
<reference evidence="2 3" key="1">
    <citation type="submission" date="2018-07" db="EMBL/GenBank/DDBJ databases">
        <title>Genomic Encyclopedia of Type Strains, Phase IV (KMG-IV): sequencing the most valuable type-strain genomes for metagenomic binning, comparative biology and taxonomic classification.</title>
        <authorList>
            <person name="Goeker M."/>
        </authorList>
    </citation>
    <scope>NUCLEOTIDE SEQUENCE [LARGE SCALE GENOMIC DNA]</scope>
    <source>
        <strain evidence="2 3">DSM 26407</strain>
    </source>
</reference>
<name>A0A369C359_9GAMM</name>
<evidence type="ECO:0000313" key="2">
    <source>
        <dbReference type="EMBL" id="RCX28011.1"/>
    </source>
</evidence>
<evidence type="ECO:0000313" key="3">
    <source>
        <dbReference type="Proteomes" id="UP000252707"/>
    </source>
</evidence>
<comment type="caution">
    <text evidence="2">The sequence shown here is derived from an EMBL/GenBank/DDBJ whole genome shotgun (WGS) entry which is preliminary data.</text>
</comment>
<dbReference type="Proteomes" id="UP000252707">
    <property type="component" value="Unassembled WGS sequence"/>
</dbReference>
<feature type="domain" description="RES" evidence="1">
    <location>
        <begin position="15"/>
        <end position="141"/>
    </location>
</feature>
<evidence type="ECO:0000259" key="1">
    <source>
        <dbReference type="SMART" id="SM00953"/>
    </source>
</evidence>
<dbReference type="OrthoDB" id="9789501at2"/>
<dbReference type="SMART" id="SM00953">
    <property type="entry name" value="RES"/>
    <property type="match status" value="1"/>
</dbReference>
<proteinExistence type="predicted"/>
<gene>
    <name evidence="2" type="ORF">DFQ59_10839</name>
</gene>
<keyword evidence="3" id="KW-1185">Reference proteome</keyword>
<sequence>MRAWRLTHRRHAHDAFSGEGNRLVGSRWVPRGIPAVYTSGSSSGAVLETLVHLDVPQLRDNFVLFPVDIPEAVEVIELPRESLPDEWNATPAPGFLQLIGSAWIEAGESAVLGVPSVIVPAELNYILNPAHPDFGKIGVGEPEPFVFDGRLVPKAGKTED</sequence>
<dbReference type="AlphaFoldDB" id="A0A369C359"/>
<organism evidence="2 3">
    <name type="scientific">Thioalbus denitrificans</name>
    <dbReference type="NCBI Taxonomy" id="547122"/>
    <lineage>
        <taxon>Bacteria</taxon>
        <taxon>Pseudomonadati</taxon>
        <taxon>Pseudomonadota</taxon>
        <taxon>Gammaproteobacteria</taxon>
        <taxon>Chromatiales</taxon>
        <taxon>Ectothiorhodospiraceae</taxon>
        <taxon>Thioalbus</taxon>
    </lineage>
</organism>
<dbReference type="EMBL" id="QPJY01000008">
    <property type="protein sequence ID" value="RCX28011.1"/>
    <property type="molecule type" value="Genomic_DNA"/>
</dbReference>
<dbReference type="Pfam" id="PF08808">
    <property type="entry name" value="RES"/>
    <property type="match status" value="1"/>
</dbReference>
<dbReference type="RefSeq" id="WP_114280435.1">
    <property type="nucleotide sequence ID" value="NZ_QPJY01000008.1"/>
</dbReference>